<proteinExistence type="predicted"/>
<evidence type="ECO:0000313" key="1">
    <source>
        <dbReference type="EMBL" id="MEU3553792.1"/>
    </source>
</evidence>
<gene>
    <name evidence="1" type="ORF">AB0E65_06135</name>
</gene>
<dbReference type="EMBL" id="JBEZUR010000006">
    <property type="protein sequence ID" value="MEU3553792.1"/>
    <property type="molecule type" value="Genomic_DNA"/>
</dbReference>
<evidence type="ECO:0000313" key="2">
    <source>
        <dbReference type="Proteomes" id="UP001550850"/>
    </source>
</evidence>
<accession>A0ABV2YDJ8</accession>
<protein>
    <recommendedName>
        <fullName evidence="3">Lipoprotein</fullName>
    </recommendedName>
</protein>
<dbReference type="NCBIfam" id="NF046120">
    <property type="entry name" value="lipo_SCO0607"/>
    <property type="match status" value="1"/>
</dbReference>
<dbReference type="InterPro" id="IPR058119">
    <property type="entry name" value="SCO0607-like"/>
</dbReference>
<reference evidence="1 2" key="1">
    <citation type="submission" date="2024-06" db="EMBL/GenBank/DDBJ databases">
        <title>The Natural Products Discovery Center: Release of the First 8490 Sequenced Strains for Exploring Actinobacteria Biosynthetic Diversity.</title>
        <authorList>
            <person name="Kalkreuter E."/>
            <person name="Kautsar S.A."/>
            <person name="Yang D."/>
            <person name="Bader C.D."/>
            <person name="Teijaro C.N."/>
            <person name="Fluegel L."/>
            <person name="Davis C.M."/>
            <person name="Simpson J.R."/>
            <person name="Lauterbach L."/>
            <person name="Steele A.D."/>
            <person name="Gui C."/>
            <person name="Meng S."/>
            <person name="Li G."/>
            <person name="Viehrig K."/>
            <person name="Ye F."/>
            <person name="Su P."/>
            <person name="Kiefer A.F."/>
            <person name="Nichols A."/>
            <person name="Cepeda A.J."/>
            <person name="Yan W."/>
            <person name="Fan B."/>
            <person name="Jiang Y."/>
            <person name="Adhikari A."/>
            <person name="Zheng C.-J."/>
            <person name="Schuster L."/>
            <person name="Cowan T.M."/>
            <person name="Smanski M.J."/>
            <person name="Chevrette M.G."/>
            <person name="De Carvalho L.P.S."/>
            <person name="Shen B."/>
        </authorList>
    </citation>
    <scope>NUCLEOTIDE SEQUENCE [LARGE SCALE GENOMIC DNA]</scope>
    <source>
        <strain evidence="1 2">NPDC038104</strain>
    </source>
</reference>
<organism evidence="1 2">
    <name type="scientific">Streptomyces fragilis</name>
    <dbReference type="NCBI Taxonomy" id="67301"/>
    <lineage>
        <taxon>Bacteria</taxon>
        <taxon>Bacillati</taxon>
        <taxon>Actinomycetota</taxon>
        <taxon>Actinomycetes</taxon>
        <taxon>Kitasatosporales</taxon>
        <taxon>Streptomycetaceae</taxon>
        <taxon>Streptomyces</taxon>
    </lineage>
</organism>
<keyword evidence="2" id="KW-1185">Reference proteome</keyword>
<sequence>MGNGSAGGGRRGRVVAALVGVAAAVALTACSGLGYEENICSDGEYPVLAVGDTGSACVTNGEEPPKGMARYPEGKVPKKVDDKWDTYWRTHMLDKDGNVVEVP</sequence>
<name>A0ABV2YDJ8_9ACTN</name>
<evidence type="ECO:0008006" key="3">
    <source>
        <dbReference type="Google" id="ProtNLM"/>
    </source>
</evidence>
<dbReference type="Proteomes" id="UP001550850">
    <property type="component" value="Unassembled WGS sequence"/>
</dbReference>
<comment type="caution">
    <text evidence="1">The sequence shown here is derived from an EMBL/GenBank/DDBJ whole genome shotgun (WGS) entry which is preliminary data.</text>
</comment>